<evidence type="ECO:0000313" key="4">
    <source>
        <dbReference type="Proteomes" id="UP001058553"/>
    </source>
</evidence>
<dbReference type="RefSeq" id="WP_014538574.1">
    <property type="nucleotide sequence ID" value="NZ_CP023567.1"/>
</dbReference>
<dbReference type="GeneID" id="92238139"/>
<name>A0ABY5X6U6_ERWPY</name>
<protein>
    <submittedName>
        <fullName evidence="3">Hemolysin XhlA</fullName>
    </submittedName>
</protein>
<feature type="region of interest" description="Disordered" evidence="1">
    <location>
        <begin position="1"/>
        <end position="31"/>
    </location>
</feature>
<sequence>MMNRLKLSEMPGGSQESRPGQEEGYGELAGYGIGGGRDDEIDIKVSQLATDVDYIRHDAAEIKSDVKAMDSRLIKIETGISAVKSALKSSAAVVSIGFALCACVFGSYVLKILDALNGLVLR</sequence>
<feature type="transmembrane region" description="Helical" evidence="2">
    <location>
        <begin position="91"/>
        <end position="110"/>
    </location>
</feature>
<gene>
    <name evidence="3" type="ORF">NYP84_14730</name>
</gene>
<dbReference type="Proteomes" id="UP001058553">
    <property type="component" value="Chromosome"/>
</dbReference>
<dbReference type="EMBL" id="CP103445">
    <property type="protein sequence ID" value="UWS32855.1"/>
    <property type="molecule type" value="Genomic_DNA"/>
</dbReference>
<evidence type="ECO:0000256" key="1">
    <source>
        <dbReference type="SAM" id="MobiDB-lite"/>
    </source>
</evidence>
<evidence type="ECO:0000313" key="3">
    <source>
        <dbReference type="EMBL" id="UWS32855.1"/>
    </source>
</evidence>
<accession>A0ABY5X6U6</accession>
<organism evidence="3 4">
    <name type="scientific">Erwinia pyrifoliae</name>
    <dbReference type="NCBI Taxonomy" id="79967"/>
    <lineage>
        <taxon>Bacteria</taxon>
        <taxon>Pseudomonadati</taxon>
        <taxon>Pseudomonadota</taxon>
        <taxon>Gammaproteobacteria</taxon>
        <taxon>Enterobacterales</taxon>
        <taxon>Erwiniaceae</taxon>
        <taxon>Erwinia</taxon>
    </lineage>
</organism>
<keyword evidence="2" id="KW-1133">Transmembrane helix</keyword>
<proteinExistence type="predicted"/>
<reference evidence="3" key="1">
    <citation type="submission" date="2022-07" db="EMBL/GenBank/DDBJ databases">
        <title>Genetic diversity of Erwinia pyrifoliae.</title>
        <authorList>
            <person name="Park D.S."/>
            <person name="Ham H."/>
        </authorList>
    </citation>
    <scope>NUCLEOTIDE SEQUENCE</scope>
    <source>
        <strain evidence="3">CP201486</strain>
    </source>
</reference>
<keyword evidence="4" id="KW-1185">Reference proteome</keyword>
<evidence type="ECO:0000256" key="2">
    <source>
        <dbReference type="SAM" id="Phobius"/>
    </source>
</evidence>
<keyword evidence="2" id="KW-0472">Membrane</keyword>
<keyword evidence="2" id="KW-0812">Transmembrane</keyword>